<dbReference type="OrthoDB" id="9786339at2"/>
<keyword evidence="8" id="KW-1133">Transmembrane helix</keyword>
<dbReference type="GO" id="GO:0004674">
    <property type="term" value="F:protein serine/threonine kinase activity"/>
    <property type="evidence" value="ECO:0007669"/>
    <property type="project" value="UniProtKB-KW"/>
</dbReference>
<keyword evidence="11" id="KW-1185">Reference proteome</keyword>
<feature type="transmembrane region" description="Helical" evidence="8">
    <location>
        <begin position="426"/>
        <end position="446"/>
    </location>
</feature>
<dbReference type="SMART" id="SM00220">
    <property type="entry name" value="S_TKc"/>
    <property type="match status" value="1"/>
</dbReference>
<evidence type="ECO:0000256" key="7">
    <source>
        <dbReference type="SAM" id="MobiDB-lite"/>
    </source>
</evidence>
<feature type="compositionally biased region" description="Gly residues" evidence="7">
    <location>
        <begin position="397"/>
        <end position="406"/>
    </location>
</feature>
<keyword evidence="2 10" id="KW-0723">Serine/threonine-protein kinase</keyword>
<dbReference type="InParanoid" id="E3IZW2"/>
<dbReference type="PROSITE" id="PS50011">
    <property type="entry name" value="PROTEIN_KINASE_DOM"/>
    <property type="match status" value="1"/>
</dbReference>
<keyword evidence="8" id="KW-0812">Transmembrane</keyword>
<dbReference type="PANTHER" id="PTHR43289">
    <property type="entry name" value="MITOGEN-ACTIVATED PROTEIN KINASE KINASE KINASE 20-RELATED"/>
    <property type="match status" value="1"/>
</dbReference>
<keyword evidence="5 10" id="KW-0418">Kinase</keyword>
<evidence type="ECO:0000313" key="10">
    <source>
        <dbReference type="EMBL" id="ADP85154.1"/>
    </source>
</evidence>
<evidence type="ECO:0000256" key="4">
    <source>
        <dbReference type="ARBA" id="ARBA00022741"/>
    </source>
</evidence>
<evidence type="ECO:0000256" key="1">
    <source>
        <dbReference type="ARBA" id="ARBA00012513"/>
    </source>
</evidence>
<dbReference type="InterPro" id="IPR000719">
    <property type="entry name" value="Prot_kinase_dom"/>
</dbReference>
<dbReference type="InterPro" id="IPR011009">
    <property type="entry name" value="Kinase-like_dom_sf"/>
</dbReference>
<dbReference type="KEGG" id="fri:FraEuI1c_7190"/>
<keyword evidence="3" id="KW-0808">Transferase</keyword>
<organism evidence="10 11">
    <name type="scientific">Pseudofrankia inefficax (strain DSM 45817 / CECT 9037 / DDB 130130 / EuI1c)</name>
    <name type="common">Frankia inefficax</name>
    <dbReference type="NCBI Taxonomy" id="298654"/>
    <lineage>
        <taxon>Bacteria</taxon>
        <taxon>Bacillati</taxon>
        <taxon>Actinomycetota</taxon>
        <taxon>Actinomycetes</taxon>
        <taxon>Frankiales</taxon>
        <taxon>Frankiaceae</taxon>
        <taxon>Pseudofrankia</taxon>
    </lineage>
</organism>
<evidence type="ECO:0000313" key="11">
    <source>
        <dbReference type="Proteomes" id="UP000002484"/>
    </source>
</evidence>
<keyword evidence="6" id="KW-0067">ATP-binding</keyword>
<dbReference type="EMBL" id="CP002299">
    <property type="protein sequence ID" value="ADP85154.1"/>
    <property type="molecule type" value="Genomic_DNA"/>
</dbReference>
<name>E3IZW2_PSEI1</name>
<dbReference type="PANTHER" id="PTHR43289:SF6">
    <property type="entry name" value="SERINE_THREONINE-PROTEIN KINASE NEKL-3"/>
    <property type="match status" value="1"/>
</dbReference>
<protein>
    <recommendedName>
        <fullName evidence="1">non-specific serine/threonine protein kinase</fullName>
        <ecNumber evidence="1">2.7.11.1</ecNumber>
    </recommendedName>
</protein>
<dbReference type="HOGENOM" id="CLU_021353_0_0_11"/>
<feature type="domain" description="Protein kinase" evidence="9">
    <location>
        <begin position="42"/>
        <end position="316"/>
    </location>
</feature>
<dbReference type="EC" id="2.7.11.1" evidence="1"/>
<dbReference type="CDD" id="cd13973">
    <property type="entry name" value="PK_MviN-like"/>
    <property type="match status" value="1"/>
</dbReference>
<evidence type="ECO:0000259" key="9">
    <source>
        <dbReference type="PROSITE" id="PS50011"/>
    </source>
</evidence>
<keyword evidence="8" id="KW-0472">Membrane</keyword>
<dbReference type="Gene3D" id="3.30.200.20">
    <property type="entry name" value="Phosphorylase Kinase, domain 1"/>
    <property type="match status" value="1"/>
</dbReference>
<feature type="region of interest" description="Disordered" evidence="7">
    <location>
        <begin position="1"/>
        <end position="27"/>
    </location>
</feature>
<keyword evidence="4" id="KW-0547">Nucleotide-binding</keyword>
<evidence type="ECO:0000256" key="6">
    <source>
        <dbReference type="ARBA" id="ARBA00022840"/>
    </source>
</evidence>
<evidence type="ECO:0000256" key="5">
    <source>
        <dbReference type="ARBA" id="ARBA00022777"/>
    </source>
</evidence>
<dbReference type="Proteomes" id="UP000002484">
    <property type="component" value="Chromosome"/>
</dbReference>
<feature type="region of interest" description="Disordered" evidence="7">
    <location>
        <begin position="326"/>
        <end position="421"/>
    </location>
</feature>
<dbReference type="STRING" id="298654.FraEuI1c_7190"/>
<dbReference type="eggNOG" id="COG0515">
    <property type="taxonomic scope" value="Bacteria"/>
</dbReference>
<feature type="compositionally biased region" description="Basic and acidic residues" evidence="7">
    <location>
        <begin position="363"/>
        <end position="379"/>
    </location>
</feature>
<proteinExistence type="predicted"/>
<dbReference type="GO" id="GO:0005524">
    <property type="term" value="F:ATP binding"/>
    <property type="evidence" value="ECO:0007669"/>
    <property type="project" value="UniProtKB-KW"/>
</dbReference>
<reference evidence="10 11" key="1">
    <citation type="submission" date="2010-10" db="EMBL/GenBank/DDBJ databases">
        <title>Complete sequence of Frankia sp. EuI1c.</title>
        <authorList>
            <consortium name="US DOE Joint Genome Institute"/>
            <person name="Lucas S."/>
            <person name="Copeland A."/>
            <person name="Lapidus A."/>
            <person name="Cheng J.-F."/>
            <person name="Bruce D."/>
            <person name="Goodwin L."/>
            <person name="Pitluck S."/>
            <person name="Chertkov O."/>
            <person name="Detter J.C."/>
            <person name="Han C."/>
            <person name="Tapia R."/>
            <person name="Land M."/>
            <person name="Hauser L."/>
            <person name="Jeffries C."/>
            <person name="Kyrpides N."/>
            <person name="Ivanova N."/>
            <person name="Mikhailova N."/>
            <person name="Beauchemin N."/>
            <person name="Sen A."/>
            <person name="Sur S.A."/>
            <person name="Gtari M."/>
            <person name="Wall L."/>
            <person name="Tisa L."/>
            <person name="Woyke T."/>
        </authorList>
    </citation>
    <scope>NUCLEOTIDE SEQUENCE [LARGE SCALE GENOMIC DNA]</scope>
    <source>
        <strain evidence="11">DSM 45817 / CECT 9037 / EuI1c</strain>
    </source>
</reference>
<gene>
    <name evidence="10" type="ordered locus">FraEuI1c_7190</name>
</gene>
<dbReference type="Gene3D" id="1.10.510.10">
    <property type="entry name" value="Transferase(Phosphotransferase) domain 1"/>
    <property type="match status" value="1"/>
</dbReference>
<sequence length="629" mass="65144">MVEAGNRPQSADVDSDMTVNASPADGHGSGTLLAESVLDRRYRLIGVLSSRGPVTLWRGDDTVLTRPVAVRVVEHVDDDPARRDAAQSLLQAAVSSGRLVHPGAASTYDATVTNTENGQVSYVITEWVDGRTLRQLVEDQPLRPDQASAVVLGAARVIAAAHERGLRHGGLRPGDVIVSGHGTVKVIDLEVGAVLAGIDGTAPVDTPTDADAAATDVSALGGLLYAALTGCWPLPGDTGLPPAPYGTYGRLQSPRQLNHAVPRDLDAITMAALSGEEAGTEPITTAAELIAELEAVTPVEALHATGLMTFGDEPSDTEAMTGYEGYGPDTSNLPSTAGFAAPDQDEYDRYGYNDYDDGYQDSGRYRDGYPADAQDDRRYGRGYQDEGYPPAQRGYASGAGSGGTGPRAGSRAAVQGRSGGSGRRPMVIVIALAVVIIITLAVVLALKLGGGGGNGAQNGPSASPTASTATAIDASKFGITAFDPSPGDGSENDNLLPNLKDGNPATQWTTSKYNVQTSGAQFGGLGKKGVGFKIQLSQPAHVSSVVITIGTIGPIDLELHAAAANGDSIAAFPIVGRAQTGQANQQVTFQVPPNQATAQYWVVWLTKLPLDPDDATKTKGSIAEIKFLS</sequence>
<evidence type="ECO:0000256" key="3">
    <source>
        <dbReference type="ARBA" id="ARBA00022679"/>
    </source>
</evidence>
<dbReference type="AlphaFoldDB" id="E3IZW2"/>
<dbReference type="SUPFAM" id="SSF56112">
    <property type="entry name" value="Protein kinase-like (PK-like)"/>
    <property type="match status" value="1"/>
</dbReference>
<evidence type="ECO:0000256" key="8">
    <source>
        <dbReference type="SAM" id="Phobius"/>
    </source>
</evidence>
<accession>E3IZW2</accession>
<feature type="region of interest" description="Disordered" evidence="7">
    <location>
        <begin position="480"/>
        <end position="503"/>
    </location>
</feature>
<evidence type="ECO:0000256" key="2">
    <source>
        <dbReference type="ARBA" id="ARBA00022527"/>
    </source>
</evidence>